<keyword evidence="3" id="KW-1003">Cell membrane</keyword>
<proteinExistence type="inferred from homology"/>
<dbReference type="EnsemblPlants" id="KQJ93402">
    <property type="protein sequence ID" value="KQJ93402"/>
    <property type="gene ID" value="BRADI_3g04350v3"/>
</dbReference>
<evidence type="ECO:0000256" key="10">
    <source>
        <dbReference type="ARBA" id="ARBA00023170"/>
    </source>
</evidence>
<dbReference type="Gene3D" id="3.80.10.10">
    <property type="entry name" value="Ribonuclease Inhibitor"/>
    <property type="match status" value="3"/>
</dbReference>
<dbReference type="InterPro" id="IPR055414">
    <property type="entry name" value="LRR_R13L4/SHOC2-like"/>
</dbReference>
<dbReference type="STRING" id="15368.A0A0Q3HJ47"/>
<reference evidence="16" key="2">
    <citation type="submission" date="2017-06" db="EMBL/GenBank/DDBJ databases">
        <title>WGS assembly of Brachypodium distachyon.</title>
        <authorList>
            <consortium name="The International Brachypodium Initiative"/>
            <person name="Lucas S."/>
            <person name="Harmon-Smith M."/>
            <person name="Lail K."/>
            <person name="Tice H."/>
            <person name="Grimwood J."/>
            <person name="Bruce D."/>
            <person name="Barry K."/>
            <person name="Shu S."/>
            <person name="Lindquist E."/>
            <person name="Wang M."/>
            <person name="Pitluck S."/>
            <person name="Vogel J.P."/>
            <person name="Garvin D.F."/>
            <person name="Mockler T.C."/>
            <person name="Schmutz J."/>
            <person name="Rokhsar D."/>
            <person name="Bevan M.W."/>
        </authorList>
    </citation>
    <scope>NUCLEOTIDE SEQUENCE</scope>
    <source>
        <strain evidence="16">Bd21</strain>
    </source>
</reference>
<dbReference type="Pfam" id="PF08263">
    <property type="entry name" value="LRRNT_2"/>
    <property type="match status" value="1"/>
</dbReference>
<comment type="subcellular location">
    <subcellularLocation>
        <location evidence="1">Cell membrane</location>
        <topology evidence="1">Single-pass type I membrane protein</topology>
    </subcellularLocation>
</comment>
<dbReference type="PANTHER" id="PTHR48052:SF97">
    <property type="entry name" value="LEUCINE-RICH REPEAT-CONTAINING N-TERMINAL PLANT-TYPE DOMAIN-CONTAINING PROTEIN"/>
    <property type="match status" value="1"/>
</dbReference>
<dbReference type="SUPFAM" id="SSF52047">
    <property type="entry name" value="RNI-like"/>
    <property type="match status" value="1"/>
</dbReference>
<keyword evidence="6 13" id="KW-0732">Signal</keyword>
<keyword evidence="4" id="KW-0433">Leucine-rich repeat</keyword>
<dbReference type="FunFam" id="3.80.10.10:FF:000403">
    <property type="entry name" value="Receptor-like protein 2"/>
    <property type="match status" value="1"/>
</dbReference>
<evidence type="ECO:0000256" key="13">
    <source>
        <dbReference type="SAM" id="SignalP"/>
    </source>
</evidence>
<evidence type="ECO:0000259" key="14">
    <source>
        <dbReference type="Pfam" id="PF08263"/>
    </source>
</evidence>
<evidence type="ECO:0000256" key="8">
    <source>
        <dbReference type="ARBA" id="ARBA00022989"/>
    </source>
</evidence>
<dbReference type="EMBL" id="CM000882">
    <property type="protein sequence ID" value="KQJ93402.1"/>
    <property type="molecule type" value="Genomic_DNA"/>
</dbReference>
<organism evidence="16">
    <name type="scientific">Brachypodium distachyon</name>
    <name type="common">Purple false brome</name>
    <name type="synonym">Trachynia distachya</name>
    <dbReference type="NCBI Taxonomy" id="15368"/>
    <lineage>
        <taxon>Eukaryota</taxon>
        <taxon>Viridiplantae</taxon>
        <taxon>Streptophyta</taxon>
        <taxon>Embryophyta</taxon>
        <taxon>Tracheophyta</taxon>
        <taxon>Spermatophyta</taxon>
        <taxon>Magnoliopsida</taxon>
        <taxon>Liliopsida</taxon>
        <taxon>Poales</taxon>
        <taxon>Poaceae</taxon>
        <taxon>BOP clade</taxon>
        <taxon>Pooideae</taxon>
        <taxon>Stipodae</taxon>
        <taxon>Brachypodieae</taxon>
        <taxon>Brachypodium</taxon>
    </lineage>
</organism>
<dbReference type="ExpressionAtlas" id="A0A0Q3HJ47">
    <property type="expression patterns" value="baseline"/>
</dbReference>
<evidence type="ECO:0000256" key="9">
    <source>
        <dbReference type="ARBA" id="ARBA00023136"/>
    </source>
</evidence>
<evidence type="ECO:0000256" key="6">
    <source>
        <dbReference type="ARBA" id="ARBA00022729"/>
    </source>
</evidence>
<keyword evidence="11" id="KW-0325">Glycoprotein</keyword>
<comment type="similarity">
    <text evidence="2">Belongs to the RLP family.</text>
</comment>
<evidence type="ECO:0000256" key="2">
    <source>
        <dbReference type="ARBA" id="ARBA00009592"/>
    </source>
</evidence>
<evidence type="ECO:0000256" key="1">
    <source>
        <dbReference type="ARBA" id="ARBA00004251"/>
    </source>
</evidence>
<keyword evidence="8 12" id="KW-1133">Transmembrane helix</keyword>
<reference evidence="17" key="3">
    <citation type="submission" date="2018-08" db="UniProtKB">
        <authorList>
            <consortium name="EnsemblPlants"/>
        </authorList>
    </citation>
    <scope>IDENTIFICATION</scope>
    <source>
        <strain evidence="17">cv. Bd21</strain>
    </source>
</reference>
<name>A0A0Q3HJ47_BRADI</name>
<keyword evidence="9 12" id="KW-0472">Membrane</keyword>
<feature type="signal peptide" evidence="13">
    <location>
        <begin position="1"/>
        <end position="25"/>
    </location>
</feature>
<keyword evidence="10" id="KW-0675">Receptor</keyword>
<feature type="chain" id="PRO_5033725102" evidence="13">
    <location>
        <begin position="26"/>
        <end position="645"/>
    </location>
</feature>
<protein>
    <submittedName>
        <fullName evidence="16 17">Uncharacterized protein</fullName>
    </submittedName>
</protein>
<evidence type="ECO:0000259" key="15">
    <source>
        <dbReference type="Pfam" id="PF23598"/>
    </source>
</evidence>
<keyword evidence="5 12" id="KW-0812">Transmembrane</keyword>
<feature type="domain" description="Disease resistance R13L4/SHOC-2-like LRR" evidence="15">
    <location>
        <begin position="208"/>
        <end position="439"/>
    </location>
</feature>
<gene>
    <name evidence="16" type="ORF">BRADI_3g04350v3</name>
</gene>
<evidence type="ECO:0000256" key="3">
    <source>
        <dbReference type="ARBA" id="ARBA00022475"/>
    </source>
</evidence>
<dbReference type="InterPro" id="IPR001611">
    <property type="entry name" value="Leu-rich_rpt"/>
</dbReference>
<dbReference type="Proteomes" id="UP000008810">
    <property type="component" value="Chromosome 3"/>
</dbReference>
<reference evidence="16 17" key="1">
    <citation type="journal article" date="2010" name="Nature">
        <title>Genome sequencing and analysis of the model grass Brachypodium distachyon.</title>
        <authorList>
            <consortium name="International Brachypodium Initiative"/>
        </authorList>
    </citation>
    <scope>NUCLEOTIDE SEQUENCE [LARGE SCALE GENOMIC DNA]</scope>
    <source>
        <strain evidence="16 17">Bd21</strain>
    </source>
</reference>
<dbReference type="Pfam" id="PF00560">
    <property type="entry name" value="LRR_1"/>
    <property type="match status" value="4"/>
</dbReference>
<evidence type="ECO:0000256" key="5">
    <source>
        <dbReference type="ARBA" id="ARBA00022692"/>
    </source>
</evidence>
<feature type="domain" description="Leucine-rich repeat-containing N-terminal plant-type" evidence="14">
    <location>
        <begin position="29"/>
        <end position="66"/>
    </location>
</feature>
<dbReference type="InterPro" id="IPR032675">
    <property type="entry name" value="LRR_dom_sf"/>
</dbReference>
<evidence type="ECO:0000256" key="4">
    <source>
        <dbReference type="ARBA" id="ARBA00022614"/>
    </source>
</evidence>
<dbReference type="Gramene" id="KQJ93402">
    <property type="protein sequence ID" value="KQJ93402"/>
    <property type="gene ID" value="BRADI_3g04350v3"/>
</dbReference>
<dbReference type="FunFam" id="3.80.10.10:FF:000213">
    <property type="entry name" value="Tyrosine-sulfated glycopeptide receptor 1"/>
    <property type="match status" value="1"/>
</dbReference>
<evidence type="ECO:0000313" key="16">
    <source>
        <dbReference type="EMBL" id="KQJ93402.1"/>
    </source>
</evidence>
<dbReference type="PANTHER" id="PTHR48052">
    <property type="entry name" value="UNNAMED PRODUCT"/>
    <property type="match status" value="1"/>
</dbReference>
<dbReference type="SMART" id="SM00369">
    <property type="entry name" value="LRR_TYP"/>
    <property type="match status" value="6"/>
</dbReference>
<dbReference type="GO" id="GO:0005886">
    <property type="term" value="C:plasma membrane"/>
    <property type="evidence" value="ECO:0007669"/>
    <property type="project" value="UniProtKB-SubCell"/>
</dbReference>
<evidence type="ECO:0000313" key="17">
    <source>
        <dbReference type="EnsemblPlants" id="KQJ93402"/>
    </source>
</evidence>
<keyword evidence="18" id="KW-1185">Reference proteome</keyword>
<dbReference type="SUPFAM" id="SSF52058">
    <property type="entry name" value="L domain-like"/>
    <property type="match status" value="1"/>
</dbReference>
<dbReference type="InterPro" id="IPR013210">
    <property type="entry name" value="LRR_N_plant-typ"/>
</dbReference>
<dbReference type="InParanoid" id="A0A0Q3HJ47"/>
<dbReference type="Pfam" id="PF23598">
    <property type="entry name" value="LRR_14"/>
    <property type="match status" value="1"/>
</dbReference>
<accession>A0A0Q3HJ47</accession>
<evidence type="ECO:0000256" key="11">
    <source>
        <dbReference type="ARBA" id="ARBA00023180"/>
    </source>
</evidence>
<dbReference type="GO" id="GO:0004672">
    <property type="term" value="F:protein kinase activity"/>
    <property type="evidence" value="ECO:0000318"/>
    <property type="project" value="GO_Central"/>
</dbReference>
<dbReference type="OrthoDB" id="1740823at2759"/>
<keyword evidence="7" id="KW-0677">Repeat</keyword>
<evidence type="ECO:0000313" key="18">
    <source>
        <dbReference type="Proteomes" id="UP000008810"/>
    </source>
</evidence>
<dbReference type="InterPro" id="IPR003591">
    <property type="entry name" value="Leu-rich_rpt_typical-subtyp"/>
</dbReference>
<evidence type="ECO:0000256" key="7">
    <source>
        <dbReference type="ARBA" id="ARBA00022737"/>
    </source>
</evidence>
<sequence>MCSITVPPVVLQLLLLLSLASPATSCTEEEKRPLLQFLAGLSRDGGLAVSWRDDTDCCEWEGITCNGDGAVTELSLASKGLEGHITPFLANLTSLLCVDLSHNSFSGGLPPELMFSTSIIVLNVSFNQLYEALHELQPSVTTSRPLQVLNISSKQFSSEFPSATWKVMKNLIALNASNNSFTGHVPSSICLGSPSLSLLDLCYNKLSGDIPTTFGNCSKLKVLKAGHNNLSGILPVEIFRATSLEYLSFPNNGLQGELDGAHIVKLSNLATLDLGGNHFTGNIPQSIGQLKRLRELHLGCNNISGEVPSALSNCTHLISIVLNLNNFSGDLSKVNFSTLNSLKSLDLMGNTLSGIFPESIYTCSNLTALRLSTNHFHGEISSRIGNLKHLSFLSLADNSFTNITQAFHALKRCRNISALLIGGNFMNEAMPQDETIDSFQNLQMQMPMLKSNKTGIYLDPILLDLDLPIYQAPSLQYRIGSAWPKGLNLGQNKFTGVIPSEIGQLKELLYLNLSFNNLYGGIPQSICNLMNLQGLDLSNNHLTGAIPAALENLNFLSQFNVSNNDLEGPIPTSGQLSTFQNSSFDGNPKLCGPMLMHHCGSVEAAPVSIISAKQCSNEVIFAISFGVFFGVGVLYDQLVLSRYFG</sequence>
<evidence type="ECO:0000256" key="12">
    <source>
        <dbReference type="SAM" id="Phobius"/>
    </source>
</evidence>
<dbReference type="AlphaFoldDB" id="A0A0Q3HJ47"/>
<dbReference type="FunFam" id="3.80.10.10:FF:000530">
    <property type="entry name" value="Receptor-like protein 2"/>
    <property type="match status" value="1"/>
</dbReference>
<feature type="transmembrane region" description="Helical" evidence="12">
    <location>
        <begin position="619"/>
        <end position="640"/>
    </location>
</feature>